<dbReference type="AlphaFoldDB" id="A0A2G7G773"/>
<feature type="region of interest" description="Disordered" evidence="1">
    <location>
        <begin position="445"/>
        <end position="470"/>
    </location>
</feature>
<feature type="compositionally biased region" description="Basic and acidic residues" evidence="1">
    <location>
        <begin position="17"/>
        <end position="53"/>
    </location>
</feature>
<dbReference type="Proteomes" id="UP000231358">
    <property type="component" value="Unassembled WGS sequence"/>
</dbReference>
<sequence>MVGEIAKLRRQLVEAQRLREEANQRQKKAEQRQKKPDLRQKKPDLRQMEEGLRQKKRDLRQRETELRQKKPDLRQIEEELRQKKPEIRQRVTERQAELNSLSGLLNGCHKLSQAIHVQTNVTLTAEDTTNPVNRLFPKRIRHWNEFPEVQEKIWDRLNRDRTFTHKRRFRNNNFLDEIHKYTRRHTICSEASLHDFQRDTMERFVNDILDALLQDHTLRREFRLEGRRRNRGADQFCVHVASDERRIPAYAVEFKAPHKLRIPDLIAGLHEMEPERDVIDKKGDTVEFHATHLVAAAITQLFSYMVDSGVRNGYICTGEAYVFSTLMMTRLLSIITYVNPKDKYHLHRTAVAQVLAFTLNALAAEPPSQDWFDAAQKNLSTWKVEYLNVLKNIPETIRKDPPSFEYKPSCWKPVERAPYHTRPRGRCQPNQKTCQGRSESNIAYQGDLPSLSSAPATRGQSNLAASSNLNRGSNTRKYCTMACLRGLLTRGRLDPQCPNVHDHGPERHQINSRDFTRRLHAQLRHDRHKGFEQLHIRGRTGFLLKATLLSHGYTVIIKATIEARQHNLRKEIDAYRSLQQLQGHSIPVHVGSFQPRIPYWYHGERMSYMMILSWSGVRMETLLMQNNANASLFSQERNKLRKILRSHGIIHGDLEYRNILWNDSLAHAIVIDFEDVTWVENRQPLGSTSGNVARRHASHKRGNLHGYNTLPSPPGLQLNASDDYSIGKSLNMGGGNQKPLNINLK</sequence>
<keyword evidence="3" id="KW-1185">Reference proteome</keyword>
<feature type="compositionally biased region" description="Basic and acidic residues" evidence="1">
    <location>
        <begin position="60"/>
        <end position="71"/>
    </location>
</feature>
<organism evidence="2 3">
    <name type="scientific">Aspergillus arachidicola</name>
    <dbReference type="NCBI Taxonomy" id="656916"/>
    <lineage>
        <taxon>Eukaryota</taxon>
        <taxon>Fungi</taxon>
        <taxon>Dikarya</taxon>
        <taxon>Ascomycota</taxon>
        <taxon>Pezizomycotina</taxon>
        <taxon>Eurotiomycetes</taxon>
        <taxon>Eurotiomycetidae</taxon>
        <taxon>Eurotiales</taxon>
        <taxon>Aspergillaceae</taxon>
        <taxon>Aspergillus</taxon>
        <taxon>Aspergillus subgen. Circumdati</taxon>
    </lineage>
</organism>
<evidence type="ECO:0008006" key="4">
    <source>
        <dbReference type="Google" id="ProtNLM"/>
    </source>
</evidence>
<feature type="compositionally biased region" description="Polar residues" evidence="1">
    <location>
        <begin position="450"/>
        <end position="470"/>
    </location>
</feature>
<accession>A0A2G7G773</accession>
<dbReference type="STRING" id="656916.A0A2G7G773"/>
<proteinExistence type="predicted"/>
<feature type="region of interest" description="Disordered" evidence="1">
    <location>
        <begin position="687"/>
        <end position="715"/>
    </location>
</feature>
<dbReference type="SUPFAM" id="SSF56112">
    <property type="entry name" value="Protein kinase-like (PK-like)"/>
    <property type="match status" value="1"/>
</dbReference>
<protein>
    <recommendedName>
        <fullName evidence="4">Aminoglycoside phosphotransferase domain-containing protein</fullName>
    </recommendedName>
</protein>
<evidence type="ECO:0000256" key="1">
    <source>
        <dbReference type="SAM" id="MobiDB-lite"/>
    </source>
</evidence>
<comment type="caution">
    <text evidence="2">The sequence shown here is derived from an EMBL/GenBank/DDBJ whole genome shotgun (WGS) entry which is preliminary data.</text>
</comment>
<dbReference type="EMBL" id="NEXV01000096">
    <property type="protein sequence ID" value="PIG88667.1"/>
    <property type="molecule type" value="Genomic_DNA"/>
</dbReference>
<evidence type="ECO:0000313" key="3">
    <source>
        <dbReference type="Proteomes" id="UP000231358"/>
    </source>
</evidence>
<dbReference type="InterPro" id="IPR011009">
    <property type="entry name" value="Kinase-like_dom_sf"/>
</dbReference>
<name>A0A2G7G773_9EURO</name>
<dbReference type="Gene3D" id="1.10.510.10">
    <property type="entry name" value="Transferase(Phosphotransferase) domain 1"/>
    <property type="match status" value="1"/>
</dbReference>
<gene>
    <name evidence="2" type="ORF">AARAC_000510</name>
</gene>
<evidence type="ECO:0000313" key="2">
    <source>
        <dbReference type="EMBL" id="PIG88667.1"/>
    </source>
</evidence>
<feature type="region of interest" description="Disordered" evidence="1">
    <location>
        <begin position="17"/>
        <end position="71"/>
    </location>
</feature>
<feature type="compositionally biased region" description="Basic residues" evidence="1">
    <location>
        <begin position="693"/>
        <end position="703"/>
    </location>
</feature>
<reference evidence="2 3" key="1">
    <citation type="submission" date="2017-05" db="EMBL/GenBank/DDBJ databases">
        <title>Genome sequence for an aflatoxigenic pathogen of Argentinian peanut, Aspergillus arachidicola.</title>
        <authorList>
            <person name="Moore G."/>
            <person name="Beltz S.B."/>
            <person name="Mack B.M."/>
        </authorList>
    </citation>
    <scope>NUCLEOTIDE SEQUENCE [LARGE SCALE GENOMIC DNA]</scope>
    <source>
        <strain evidence="2 3">CBS 117610</strain>
    </source>
</reference>